<dbReference type="GO" id="GO:0009253">
    <property type="term" value="P:peptidoglycan catabolic process"/>
    <property type="evidence" value="ECO:0007669"/>
    <property type="project" value="InterPro"/>
</dbReference>
<dbReference type="Proteomes" id="UP000461754">
    <property type="component" value="Unassembled WGS sequence"/>
</dbReference>
<proteinExistence type="predicted"/>
<comment type="caution">
    <text evidence="4">The sequence shown here is derived from an EMBL/GenBank/DDBJ whole genome shotgun (WGS) entry which is preliminary data.</text>
</comment>
<dbReference type="PANTHER" id="PTHR30404:SF0">
    <property type="entry name" value="N-ACETYLMURAMOYL-L-ALANINE AMIDASE AMIC"/>
    <property type="match status" value="1"/>
</dbReference>
<keyword evidence="1" id="KW-0378">Hydrolase</keyword>
<evidence type="ECO:0000313" key="5">
    <source>
        <dbReference type="Proteomes" id="UP000461754"/>
    </source>
</evidence>
<dbReference type="GO" id="GO:0008745">
    <property type="term" value="F:N-acetylmuramoyl-L-alanine amidase activity"/>
    <property type="evidence" value="ECO:0007669"/>
    <property type="project" value="InterPro"/>
</dbReference>
<accession>A0A7X2NF26</accession>
<feature type="region of interest" description="Disordered" evidence="2">
    <location>
        <begin position="40"/>
        <end position="100"/>
    </location>
</feature>
<evidence type="ECO:0000259" key="3">
    <source>
        <dbReference type="SMART" id="SM00646"/>
    </source>
</evidence>
<dbReference type="Pfam" id="PF01520">
    <property type="entry name" value="Amidase_3"/>
    <property type="match status" value="1"/>
</dbReference>
<gene>
    <name evidence="4" type="ORF">FYJ52_03240</name>
</gene>
<organism evidence="4 5">
    <name type="scientific">Pseudoramibacter porci</name>
    <dbReference type="NCBI Taxonomy" id="2606631"/>
    <lineage>
        <taxon>Bacteria</taxon>
        <taxon>Bacillati</taxon>
        <taxon>Bacillota</taxon>
        <taxon>Clostridia</taxon>
        <taxon>Eubacteriales</taxon>
        <taxon>Eubacteriaceae</taxon>
        <taxon>Pseudoramibacter</taxon>
    </lineage>
</organism>
<evidence type="ECO:0000256" key="1">
    <source>
        <dbReference type="ARBA" id="ARBA00022801"/>
    </source>
</evidence>
<dbReference type="GO" id="GO:0030288">
    <property type="term" value="C:outer membrane-bounded periplasmic space"/>
    <property type="evidence" value="ECO:0007669"/>
    <property type="project" value="TreeGrafter"/>
</dbReference>
<sequence>MRRHLMKHQNLIIGVLIAVIAVAIGAVAYDIHARSAAVSSKTSQKTAAAETSKTETSQKTSAASDQSANQKTIVLDPGHSAVMPSGSEPVGPGAGENKAKDMVGTKGVATGVTEYDFMLSLANKLKPELEKRGYKVVLTRTDSQSAHSCTQRAQVANDNHADAFIRLHANAAESPAPNGAMTINITAHSPYTPSTYSQCRKLSDCVLNAYCSATGAKREGVVERDDLTGNNWAKVPTTLIEVGYMTNPDEDKRMQTDAYQAKMVQGIANGIDQFFKN</sequence>
<dbReference type="CDD" id="cd02696">
    <property type="entry name" value="MurNAc-LAA"/>
    <property type="match status" value="1"/>
</dbReference>
<dbReference type="InterPro" id="IPR002508">
    <property type="entry name" value="MurNAc-LAA_cat"/>
</dbReference>
<dbReference type="InterPro" id="IPR050695">
    <property type="entry name" value="N-acetylmuramoyl_amidase_3"/>
</dbReference>
<dbReference type="Gene3D" id="3.40.630.40">
    <property type="entry name" value="Zn-dependent exopeptidases"/>
    <property type="match status" value="1"/>
</dbReference>
<keyword evidence="5" id="KW-1185">Reference proteome</keyword>
<evidence type="ECO:0000256" key="2">
    <source>
        <dbReference type="SAM" id="MobiDB-lite"/>
    </source>
</evidence>
<protein>
    <submittedName>
        <fullName evidence="4">N-acetylmuramoyl-L-alanine amidase</fullName>
    </submittedName>
</protein>
<dbReference type="SMART" id="SM00646">
    <property type="entry name" value="Ami_3"/>
    <property type="match status" value="1"/>
</dbReference>
<feature type="domain" description="MurNAc-LAA" evidence="3">
    <location>
        <begin position="153"/>
        <end position="272"/>
    </location>
</feature>
<reference evidence="4 5" key="1">
    <citation type="submission" date="2019-08" db="EMBL/GenBank/DDBJ databases">
        <title>In-depth cultivation of the pig gut microbiome towards novel bacterial diversity and tailored functional studies.</title>
        <authorList>
            <person name="Wylensek D."/>
            <person name="Hitch T.C.A."/>
            <person name="Clavel T."/>
        </authorList>
    </citation>
    <scope>NUCLEOTIDE SEQUENCE [LARGE SCALE GENOMIC DNA]</scope>
    <source>
        <strain evidence="4 5">RF-744-FAT-4</strain>
    </source>
</reference>
<dbReference type="SUPFAM" id="SSF53187">
    <property type="entry name" value="Zn-dependent exopeptidases"/>
    <property type="match status" value="1"/>
</dbReference>
<dbReference type="PANTHER" id="PTHR30404">
    <property type="entry name" value="N-ACETYLMURAMOYL-L-ALANINE AMIDASE"/>
    <property type="match status" value="1"/>
</dbReference>
<dbReference type="EMBL" id="VUMO01000003">
    <property type="protein sequence ID" value="MSS19427.1"/>
    <property type="molecule type" value="Genomic_DNA"/>
</dbReference>
<feature type="compositionally biased region" description="Low complexity" evidence="2">
    <location>
        <begin position="40"/>
        <end position="64"/>
    </location>
</feature>
<evidence type="ECO:0000313" key="4">
    <source>
        <dbReference type="EMBL" id="MSS19427.1"/>
    </source>
</evidence>
<dbReference type="AlphaFoldDB" id="A0A7X2NF26"/>
<name>A0A7X2NF26_9FIRM</name>